<feature type="domain" description="DUF4136" evidence="1">
    <location>
        <begin position="35"/>
        <end position="200"/>
    </location>
</feature>
<reference evidence="2 3" key="1">
    <citation type="submission" date="2023-08" db="EMBL/GenBank/DDBJ databases">
        <title>Alcaligenaceae gen. nov., a novel taxon isolated from the sludge of Yixing Pesticide Factory.</title>
        <authorList>
            <person name="Ruan L."/>
        </authorList>
    </citation>
    <scope>NUCLEOTIDE SEQUENCE [LARGE SCALE GENOMIC DNA]</scope>
    <source>
        <strain evidence="2 3">LG-2</strain>
    </source>
</reference>
<accession>A0ABU1D5F5</accession>
<comment type="caution">
    <text evidence="2">The sequence shown here is derived from an EMBL/GenBank/DDBJ whole genome shotgun (WGS) entry which is preliminary data.</text>
</comment>
<dbReference type="EMBL" id="JAUZQE010000011">
    <property type="protein sequence ID" value="MDR4125665.1"/>
    <property type="molecule type" value="Genomic_DNA"/>
</dbReference>
<evidence type="ECO:0000259" key="1">
    <source>
        <dbReference type="Pfam" id="PF13590"/>
    </source>
</evidence>
<dbReference type="Proteomes" id="UP001232156">
    <property type="component" value="Unassembled WGS sequence"/>
</dbReference>
<dbReference type="InterPro" id="IPR025411">
    <property type="entry name" value="DUF4136"/>
</dbReference>
<proteinExistence type="predicted"/>
<dbReference type="Pfam" id="PF13590">
    <property type="entry name" value="DUF4136"/>
    <property type="match status" value="1"/>
</dbReference>
<evidence type="ECO:0000313" key="3">
    <source>
        <dbReference type="Proteomes" id="UP001232156"/>
    </source>
</evidence>
<keyword evidence="3" id="KW-1185">Reference proteome</keyword>
<organism evidence="2 3">
    <name type="scientific">Yanghanlia caeni</name>
    <dbReference type="NCBI Taxonomy" id="3064283"/>
    <lineage>
        <taxon>Bacteria</taxon>
        <taxon>Pseudomonadati</taxon>
        <taxon>Pseudomonadota</taxon>
        <taxon>Betaproteobacteria</taxon>
        <taxon>Burkholderiales</taxon>
        <taxon>Alcaligenaceae</taxon>
        <taxon>Yanghanlia</taxon>
    </lineage>
</organism>
<evidence type="ECO:0000313" key="2">
    <source>
        <dbReference type="EMBL" id="MDR4125665.1"/>
    </source>
</evidence>
<protein>
    <submittedName>
        <fullName evidence="2">DUF4136 domain-containing protein</fullName>
    </submittedName>
</protein>
<dbReference type="Gene3D" id="3.30.160.670">
    <property type="match status" value="1"/>
</dbReference>
<sequence>MISNGAVGPGAFWRFGVVAALLALGGCASTLSARVTTYQQWPVGTQGEYYRIVAEPQQAGNLEFGAFSDMLRASIGPTGLREATGDARARFDVRMQYGTELKQTWVQRYDDAYLNDGWMGPAFGGYYGGWGGWGGGIFYRPAVVTVPVDVYHNTLTVTITDQSQQGREVYRATAVHRSDADNLAAVMPYLMQAIFDDFPGNNGQVREVRYDLPR</sequence>
<gene>
    <name evidence="2" type="ORF">Q8947_06665</name>
</gene>
<name>A0ABU1D5F5_9BURK</name>
<dbReference type="RefSeq" id="WP_347286827.1">
    <property type="nucleotide sequence ID" value="NZ_JAUZQE010000011.1"/>
</dbReference>